<dbReference type="GO" id="GO:0006508">
    <property type="term" value="P:proteolysis"/>
    <property type="evidence" value="ECO:0007669"/>
    <property type="project" value="UniProtKB-KW"/>
</dbReference>
<evidence type="ECO:0000256" key="2">
    <source>
        <dbReference type="RuleBase" id="RU361183"/>
    </source>
</evidence>
<evidence type="ECO:0000256" key="1">
    <source>
        <dbReference type="PROSITE-ProRule" id="PRU01211"/>
    </source>
</evidence>
<dbReference type="GO" id="GO:0004222">
    <property type="term" value="F:metalloendopeptidase activity"/>
    <property type="evidence" value="ECO:0000318"/>
    <property type="project" value="GO_Central"/>
</dbReference>
<keyword evidence="4" id="KW-1185">Reference proteome</keyword>
<proteinExistence type="predicted"/>
<protein>
    <recommendedName>
        <fullName evidence="2">Metalloendopeptidase</fullName>
        <ecNumber evidence="2">3.4.24.-</ecNumber>
    </recommendedName>
</protein>
<dbReference type="PANTHER" id="PTHR10127">
    <property type="entry name" value="DISCOIDIN, CUB, EGF, LAMININ , AND ZINC METALLOPROTEASE DOMAIN CONTAINING"/>
    <property type="match status" value="1"/>
</dbReference>
<dbReference type="Pfam" id="PF01400">
    <property type="entry name" value="Astacin"/>
    <property type="match status" value="1"/>
</dbReference>
<dbReference type="PROSITE" id="PS51864">
    <property type="entry name" value="ASTACIN"/>
    <property type="match status" value="1"/>
</dbReference>
<dbReference type="InterPro" id="IPR001506">
    <property type="entry name" value="Peptidase_M12A"/>
</dbReference>
<organism evidence="4 5">
    <name type="scientific">Branchiostoma floridae</name>
    <name type="common">Florida lancelet</name>
    <name type="synonym">Amphioxus</name>
    <dbReference type="NCBI Taxonomy" id="7739"/>
    <lineage>
        <taxon>Eukaryota</taxon>
        <taxon>Metazoa</taxon>
        <taxon>Chordata</taxon>
        <taxon>Cephalochordata</taxon>
        <taxon>Leptocardii</taxon>
        <taxon>Amphioxiformes</taxon>
        <taxon>Branchiostomatidae</taxon>
        <taxon>Branchiostoma</taxon>
    </lineage>
</organism>
<dbReference type="SMART" id="SM00235">
    <property type="entry name" value="ZnMc"/>
    <property type="match status" value="1"/>
</dbReference>
<dbReference type="KEGG" id="bfo:118403350"/>
<dbReference type="PRINTS" id="PR00480">
    <property type="entry name" value="ASTACIN"/>
</dbReference>
<dbReference type="GO" id="GO:0005615">
    <property type="term" value="C:extracellular space"/>
    <property type="evidence" value="ECO:0000318"/>
    <property type="project" value="GO_Central"/>
</dbReference>
<dbReference type="PANTHER" id="PTHR10127:SF889">
    <property type="entry name" value="ZINC METALLOPROTEINASE NAS-6-LIKE"/>
    <property type="match status" value="1"/>
</dbReference>
<dbReference type="InterPro" id="IPR024079">
    <property type="entry name" value="MetalloPept_cat_dom_sf"/>
</dbReference>
<dbReference type="AlphaFoldDB" id="A0A9J7KDQ5"/>
<keyword evidence="2" id="KW-0479">Metal-binding</keyword>
<feature type="domain" description="Peptidase M12A" evidence="3">
    <location>
        <begin position="1"/>
        <end position="177"/>
    </location>
</feature>
<dbReference type="OMA" id="KNQTDEF"/>
<dbReference type="RefSeq" id="XP_035657949.1">
    <property type="nucleotide sequence ID" value="XM_035802056.1"/>
</dbReference>
<dbReference type="CDD" id="cd04280">
    <property type="entry name" value="ZnMc_astacin_like"/>
    <property type="match status" value="1"/>
</dbReference>
<keyword evidence="2" id="KW-0378">Hydrolase</keyword>
<dbReference type="Gene3D" id="3.40.390.10">
    <property type="entry name" value="Collagenase (Catalytic Domain)"/>
    <property type="match status" value="1"/>
</dbReference>
<dbReference type="InterPro" id="IPR006026">
    <property type="entry name" value="Peptidase_Metallo"/>
</dbReference>
<evidence type="ECO:0000313" key="4">
    <source>
        <dbReference type="Proteomes" id="UP000001554"/>
    </source>
</evidence>
<sequence>MDPTLDARGRDVINAAIQEVNAKSCVRLVPRTNQRDYIRFFAGNGCYSHVGRQGGRQDVSIGRGCEYKVTVIQQIMHVLGFYLEHTRNDRDNHVTIQWENIMTGMRSQFSKRPRSEVDTLGPYDTLSVMHYGGYAFSRSGTLPTITDKSGEPIATRRPNEGMSDLDVTKLNKLYNCAKQPENSDQRMAGFIL</sequence>
<dbReference type="EC" id="3.4.24.-" evidence="2"/>
<gene>
    <name evidence="5" type="primary">LOC118403350</name>
</gene>
<dbReference type="OrthoDB" id="291007at2759"/>
<dbReference type="Proteomes" id="UP000001554">
    <property type="component" value="Chromosome 16"/>
</dbReference>
<evidence type="ECO:0000313" key="5">
    <source>
        <dbReference type="RefSeq" id="XP_035657949.1"/>
    </source>
</evidence>
<keyword evidence="2" id="KW-0862">Zinc</keyword>
<comment type="cofactor">
    <cofactor evidence="2">
        <name>Zn(2+)</name>
        <dbReference type="ChEBI" id="CHEBI:29105"/>
    </cofactor>
    <text evidence="2">Binds 1 zinc ion per subunit.</text>
</comment>
<comment type="caution">
    <text evidence="1">Lacks conserved residue(s) required for the propagation of feature annotation.</text>
</comment>
<accession>A0A9J7KDQ5</accession>
<reference evidence="5" key="2">
    <citation type="submission" date="2025-08" db="UniProtKB">
        <authorList>
            <consortium name="RefSeq"/>
        </authorList>
    </citation>
    <scope>IDENTIFICATION</scope>
    <source>
        <strain evidence="5">S238N-H82</strain>
        <tissue evidence="5">Testes</tissue>
    </source>
</reference>
<dbReference type="GO" id="GO:0008270">
    <property type="term" value="F:zinc ion binding"/>
    <property type="evidence" value="ECO:0007669"/>
    <property type="project" value="InterPro"/>
</dbReference>
<reference evidence="4" key="1">
    <citation type="journal article" date="2020" name="Nat. Ecol. Evol.">
        <title>Deeply conserved synteny resolves early events in vertebrate evolution.</title>
        <authorList>
            <person name="Simakov O."/>
            <person name="Marletaz F."/>
            <person name="Yue J.X."/>
            <person name="O'Connell B."/>
            <person name="Jenkins J."/>
            <person name="Brandt A."/>
            <person name="Calef R."/>
            <person name="Tung C.H."/>
            <person name="Huang T.K."/>
            <person name="Schmutz J."/>
            <person name="Satoh N."/>
            <person name="Yu J.K."/>
            <person name="Putnam N.H."/>
            <person name="Green R.E."/>
            <person name="Rokhsar D.S."/>
        </authorList>
    </citation>
    <scope>NUCLEOTIDE SEQUENCE [LARGE SCALE GENOMIC DNA]</scope>
    <source>
        <strain evidence="4">S238N-H82</strain>
    </source>
</reference>
<dbReference type="InterPro" id="IPR034035">
    <property type="entry name" value="Astacin-like_dom"/>
</dbReference>
<evidence type="ECO:0000259" key="3">
    <source>
        <dbReference type="PROSITE" id="PS51864"/>
    </source>
</evidence>
<dbReference type="SUPFAM" id="SSF55486">
    <property type="entry name" value="Metalloproteases ('zincins'), catalytic domain"/>
    <property type="match status" value="1"/>
</dbReference>
<keyword evidence="2" id="KW-0645">Protease</keyword>
<name>A0A9J7KDQ5_BRAFL</name>
<dbReference type="GeneID" id="118403350"/>
<keyword evidence="2" id="KW-0482">Metalloprotease</keyword>